<dbReference type="CDD" id="cd06853">
    <property type="entry name" value="GT_WecA_like"/>
    <property type="match status" value="1"/>
</dbReference>
<keyword evidence="3" id="KW-0808">Transferase</keyword>
<reference evidence="9" key="1">
    <citation type="journal article" date="2019" name="Int. J. Syst. Evol. Microbiol.">
        <title>The Global Catalogue of Microorganisms (GCM) 10K type strain sequencing project: providing services to taxonomists for standard genome sequencing and annotation.</title>
        <authorList>
            <consortium name="The Broad Institute Genomics Platform"/>
            <consortium name="The Broad Institute Genome Sequencing Center for Infectious Disease"/>
            <person name="Wu L."/>
            <person name="Ma J."/>
        </authorList>
    </citation>
    <scope>NUCLEOTIDE SEQUENCE [LARGE SCALE GENOMIC DNA]</scope>
    <source>
        <strain evidence="9">JCM 17664</strain>
    </source>
</reference>
<feature type="transmembrane region" description="Helical" evidence="7">
    <location>
        <begin position="132"/>
        <end position="154"/>
    </location>
</feature>
<dbReference type="PANTHER" id="PTHR22926">
    <property type="entry name" value="PHOSPHO-N-ACETYLMURAMOYL-PENTAPEPTIDE-TRANSFERASE"/>
    <property type="match status" value="1"/>
</dbReference>
<evidence type="ECO:0000313" key="8">
    <source>
        <dbReference type="EMBL" id="GAA4311447.1"/>
    </source>
</evidence>
<feature type="transmembrane region" description="Helical" evidence="7">
    <location>
        <begin position="54"/>
        <end position="71"/>
    </location>
</feature>
<dbReference type="InterPro" id="IPR018480">
    <property type="entry name" value="PNAcMuramoyl-5peptid_Trfase_CS"/>
</dbReference>
<feature type="transmembrane region" description="Helical" evidence="7">
    <location>
        <begin position="77"/>
        <end position="96"/>
    </location>
</feature>
<comment type="caution">
    <text evidence="8">The sequence shown here is derived from an EMBL/GenBank/DDBJ whole genome shotgun (WGS) entry which is preliminary data.</text>
</comment>
<evidence type="ECO:0000256" key="4">
    <source>
        <dbReference type="ARBA" id="ARBA00022692"/>
    </source>
</evidence>
<gene>
    <name evidence="8" type="ORF">GCM10023143_20570</name>
</gene>
<feature type="transmembrane region" description="Helical" evidence="7">
    <location>
        <begin position="254"/>
        <end position="273"/>
    </location>
</feature>
<keyword evidence="6 7" id="KW-0472">Membrane</keyword>
<dbReference type="RefSeq" id="WP_344978900.1">
    <property type="nucleotide sequence ID" value="NZ_BAABFN010000004.1"/>
</dbReference>
<keyword evidence="2" id="KW-1003">Cell membrane</keyword>
<evidence type="ECO:0000256" key="1">
    <source>
        <dbReference type="ARBA" id="ARBA00004651"/>
    </source>
</evidence>
<feature type="transmembrane region" description="Helical" evidence="7">
    <location>
        <begin position="12"/>
        <end position="33"/>
    </location>
</feature>
<evidence type="ECO:0000256" key="7">
    <source>
        <dbReference type="SAM" id="Phobius"/>
    </source>
</evidence>
<feature type="transmembrane region" description="Helical" evidence="7">
    <location>
        <begin position="329"/>
        <end position="349"/>
    </location>
</feature>
<evidence type="ECO:0000256" key="5">
    <source>
        <dbReference type="ARBA" id="ARBA00022989"/>
    </source>
</evidence>
<name>A0ABP8FV34_9BACT</name>
<sequence length="394" mass="43445">MNLNVPLLQYLLIVGLAYTVVTLSTPVVIFVSFRKRLFDEPDEFRKLHTARTPNLGGVAMFCAWAFCMELFDTGRQWASWNYVFASGLILFATGLKDDLIGMVPLKKFGAQLAAAFIIVYYTNVRLTDLHGLFGIHALPYGVSMVLSMTGIIFLTNAYNLIDGIDGLAGGLALLAFCFFGAYFASRDKTGAAYMSFAMVGAVLGFLRYNISPSKIFMGDTGSLLIGFLVAVLAIRFAENGKLQMPDVPGMTNNLVLMVSIIILPVFDTLRVFINRIAHGRSPFKADRQHIHHLLLDLGLSHTRASMTLLAINVLFIAIAFIMTGQNPTWGILVLFLMAGLTVLGLKYLLSYKHRKEREKMAALFYKDNNTAQDLTGPFALSEALSVKVGPQENL</sequence>
<dbReference type="Proteomes" id="UP001501207">
    <property type="component" value="Unassembled WGS sequence"/>
</dbReference>
<feature type="transmembrane region" description="Helical" evidence="7">
    <location>
        <begin position="166"/>
        <end position="184"/>
    </location>
</feature>
<dbReference type="InterPro" id="IPR000715">
    <property type="entry name" value="Glycosyl_transferase_4"/>
</dbReference>
<dbReference type="PANTHER" id="PTHR22926:SF3">
    <property type="entry name" value="UNDECAPRENYL-PHOSPHATE ALPHA-N-ACETYLGLUCOSAMINYL 1-PHOSPHATE TRANSFERASE"/>
    <property type="match status" value="1"/>
</dbReference>
<dbReference type="EMBL" id="BAABFN010000004">
    <property type="protein sequence ID" value="GAA4311447.1"/>
    <property type="molecule type" value="Genomic_DNA"/>
</dbReference>
<accession>A0ABP8FV34</accession>
<feature type="transmembrane region" description="Helical" evidence="7">
    <location>
        <begin position="304"/>
        <end position="323"/>
    </location>
</feature>
<keyword evidence="5 7" id="KW-1133">Transmembrane helix</keyword>
<proteinExistence type="predicted"/>
<dbReference type="Pfam" id="PF00953">
    <property type="entry name" value="Glycos_transf_4"/>
    <property type="match status" value="1"/>
</dbReference>
<evidence type="ECO:0000313" key="9">
    <source>
        <dbReference type="Proteomes" id="UP001501207"/>
    </source>
</evidence>
<keyword evidence="9" id="KW-1185">Reference proteome</keyword>
<comment type="subcellular location">
    <subcellularLocation>
        <location evidence="1">Cell membrane</location>
        <topology evidence="1">Multi-pass membrane protein</topology>
    </subcellularLocation>
</comment>
<evidence type="ECO:0000256" key="2">
    <source>
        <dbReference type="ARBA" id="ARBA00022475"/>
    </source>
</evidence>
<feature type="transmembrane region" description="Helical" evidence="7">
    <location>
        <begin position="108"/>
        <end position="126"/>
    </location>
</feature>
<feature type="transmembrane region" description="Helical" evidence="7">
    <location>
        <begin position="215"/>
        <end position="234"/>
    </location>
</feature>
<dbReference type="PROSITE" id="PS01348">
    <property type="entry name" value="MRAY_2"/>
    <property type="match status" value="1"/>
</dbReference>
<keyword evidence="4 7" id="KW-0812">Transmembrane</keyword>
<feature type="transmembrane region" description="Helical" evidence="7">
    <location>
        <begin position="190"/>
        <end position="208"/>
    </location>
</feature>
<organism evidence="8 9">
    <name type="scientific">Compostibacter hankyongensis</name>
    <dbReference type="NCBI Taxonomy" id="1007089"/>
    <lineage>
        <taxon>Bacteria</taxon>
        <taxon>Pseudomonadati</taxon>
        <taxon>Bacteroidota</taxon>
        <taxon>Chitinophagia</taxon>
        <taxon>Chitinophagales</taxon>
        <taxon>Chitinophagaceae</taxon>
        <taxon>Compostibacter</taxon>
    </lineage>
</organism>
<protein>
    <submittedName>
        <fullName evidence="8">MraY family glycosyltransferase</fullName>
    </submittedName>
</protein>
<evidence type="ECO:0000256" key="6">
    <source>
        <dbReference type="ARBA" id="ARBA00023136"/>
    </source>
</evidence>
<evidence type="ECO:0000256" key="3">
    <source>
        <dbReference type="ARBA" id="ARBA00022679"/>
    </source>
</evidence>